<reference evidence="1" key="1">
    <citation type="submission" date="2019-08" db="EMBL/GenBank/DDBJ databases">
        <title>The genome of the North American firefly Photinus pyralis.</title>
        <authorList>
            <consortium name="Photinus pyralis genome working group"/>
            <person name="Fallon T.R."/>
            <person name="Sander Lower S.E."/>
            <person name="Weng J.-K."/>
        </authorList>
    </citation>
    <scope>NUCLEOTIDE SEQUENCE</scope>
    <source>
        <strain evidence="1">TRF0915ILg1</strain>
        <tissue evidence="1">Whole body</tissue>
    </source>
</reference>
<dbReference type="AlphaFoldDB" id="A0A8K0G2M6"/>
<keyword evidence="2" id="KW-1185">Reference proteome</keyword>
<accession>A0A8K0G2M6</accession>
<sequence>MFFFLSKIFTSFLGFFMFSGIHFKPGQRMERRAEERIRQVHQHHHYYMVAQRQPQRELQQQSQQE</sequence>
<comment type="caution">
    <text evidence="1">The sequence shown here is derived from an EMBL/GenBank/DDBJ whole genome shotgun (WGS) entry which is preliminary data.</text>
</comment>
<organism evidence="1 2">
    <name type="scientific">Ignelater luminosus</name>
    <name type="common">Cucubano</name>
    <name type="synonym">Pyrophorus luminosus</name>
    <dbReference type="NCBI Taxonomy" id="2038154"/>
    <lineage>
        <taxon>Eukaryota</taxon>
        <taxon>Metazoa</taxon>
        <taxon>Ecdysozoa</taxon>
        <taxon>Arthropoda</taxon>
        <taxon>Hexapoda</taxon>
        <taxon>Insecta</taxon>
        <taxon>Pterygota</taxon>
        <taxon>Neoptera</taxon>
        <taxon>Endopterygota</taxon>
        <taxon>Coleoptera</taxon>
        <taxon>Polyphaga</taxon>
        <taxon>Elateriformia</taxon>
        <taxon>Elateroidea</taxon>
        <taxon>Elateridae</taxon>
        <taxon>Agrypninae</taxon>
        <taxon>Pyrophorini</taxon>
        <taxon>Ignelater</taxon>
    </lineage>
</organism>
<proteinExistence type="predicted"/>
<dbReference type="Proteomes" id="UP000801492">
    <property type="component" value="Unassembled WGS sequence"/>
</dbReference>
<evidence type="ECO:0000313" key="2">
    <source>
        <dbReference type="Proteomes" id="UP000801492"/>
    </source>
</evidence>
<protein>
    <submittedName>
        <fullName evidence="1">Uncharacterized protein</fullName>
    </submittedName>
</protein>
<name>A0A8K0G2M6_IGNLU</name>
<evidence type="ECO:0000313" key="1">
    <source>
        <dbReference type="EMBL" id="KAF2886137.1"/>
    </source>
</evidence>
<gene>
    <name evidence="1" type="ORF">ILUMI_20035</name>
</gene>
<dbReference type="EMBL" id="VTPC01088582">
    <property type="protein sequence ID" value="KAF2886137.1"/>
    <property type="molecule type" value="Genomic_DNA"/>
</dbReference>